<gene>
    <name evidence="1" type="ORF">TEOVI_000204300</name>
</gene>
<protein>
    <submittedName>
        <fullName evidence="1">Tetratricopeptide repeat, putative</fullName>
    </submittedName>
</protein>
<sequence length="346" mass="38016">MRQGRVRTESTVQRFAKTPIGEGFDLWDRDYLLGAMRLFLFKAETAPPFQVGPCMDATGEILVQLEELEDAREQFSIAAEKYLITQQQQLAKIMEIKALECERGPQAALEELTAFLKKETASTNATAVPAPITRAYAYQAELLLKTATPETPELFTEAVETAKLACNHAWDRVHMGYVVLGDALKASGCPDEARKAYSEAFETNRNCITALERHIEVLKEYIAESNDDMRIEALRKELLPLLESAISLHPRPTLIREKAFLLSETLGDAAALEFLDPLICNPPPEEADAAGNVGGRTVATLLKAKAAILADGGKMQEALEVAEAALKESPSDEEAKAIVAELRESL</sequence>
<dbReference type="SUPFAM" id="SSF48452">
    <property type="entry name" value="TPR-like"/>
    <property type="match status" value="1"/>
</dbReference>
<dbReference type="InterPro" id="IPR011990">
    <property type="entry name" value="TPR-like_helical_dom_sf"/>
</dbReference>
<reference evidence="1" key="1">
    <citation type="submission" date="2016-09" db="EMBL/GenBank/DDBJ databases">
        <authorList>
            <person name="Hebert L."/>
            <person name="Moumen B."/>
        </authorList>
    </citation>
    <scope>NUCLEOTIDE SEQUENCE [LARGE SCALE GENOMIC DNA]</scope>
    <source>
        <strain evidence="1">OVI</strain>
    </source>
</reference>
<dbReference type="SMR" id="A0A1G4IDS1"/>
<proteinExistence type="predicted"/>
<comment type="caution">
    <text evidence="1">The sequence shown here is derived from an EMBL/GenBank/DDBJ whole genome shotgun (WGS) entry which is preliminary data.</text>
</comment>
<organism evidence="1 2">
    <name type="scientific">Trypanosoma equiperdum</name>
    <dbReference type="NCBI Taxonomy" id="5694"/>
    <lineage>
        <taxon>Eukaryota</taxon>
        <taxon>Discoba</taxon>
        <taxon>Euglenozoa</taxon>
        <taxon>Kinetoplastea</taxon>
        <taxon>Metakinetoplastina</taxon>
        <taxon>Trypanosomatida</taxon>
        <taxon>Trypanosomatidae</taxon>
        <taxon>Trypanosoma</taxon>
    </lineage>
</organism>
<evidence type="ECO:0000313" key="1">
    <source>
        <dbReference type="EMBL" id="SCU70470.1"/>
    </source>
</evidence>
<accession>A0A1G4IDS1</accession>
<dbReference type="Gene3D" id="1.25.40.10">
    <property type="entry name" value="Tetratricopeptide repeat domain"/>
    <property type="match status" value="1"/>
</dbReference>
<keyword evidence="2" id="KW-1185">Reference proteome</keyword>
<evidence type="ECO:0000313" key="2">
    <source>
        <dbReference type="Proteomes" id="UP000195570"/>
    </source>
</evidence>
<dbReference type="RefSeq" id="XP_067081275.1">
    <property type="nucleotide sequence ID" value="XM_067225174.1"/>
</dbReference>
<name>A0A1G4IDS1_TRYEQ</name>
<dbReference type="VEuPathDB" id="TriTrypDB:TEOVI_000204300"/>
<dbReference type="EMBL" id="CZPT02001459">
    <property type="protein sequence ID" value="SCU70470.1"/>
    <property type="molecule type" value="Genomic_DNA"/>
</dbReference>
<dbReference type="Proteomes" id="UP000195570">
    <property type="component" value="Unassembled WGS sequence"/>
</dbReference>
<dbReference type="GeneID" id="92375983"/>
<dbReference type="InterPro" id="IPR019734">
    <property type="entry name" value="TPR_rpt"/>
</dbReference>
<dbReference type="SMART" id="SM00028">
    <property type="entry name" value="TPR"/>
    <property type="match status" value="2"/>
</dbReference>
<dbReference type="AlphaFoldDB" id="A0A1G4IDS1"/>